<evidence type="ECO:0000256" key="9">
    <source>
        <dbReference type="ARBA" id="ARBA00038126"/>
    </source>
</evidence>
<evidence type="ECO:0000256" key="1">
    <source>
        <dbReference type="ARBA" id="ARBA00004123"/>
    </source>
</evidence>
<dbReference type="Proteomes" id="UP001255856">
    <property type="component" value="Unassembled WGS sequence"/>
</dbReference>
<comment type="caution">
    <text evidence="10">The sequence shown here is derived from an EMBL/GenBank/DDBJ whole genome shotgun (WGS) entry which is preliminary data.</text>
</comment>
<dbReference type="InterPro" id="IPR029063">
    <property type="entry name" value="SAM-dependent_MTases_sf"/>
</dbReference>
<dbReference type="Gene3D" id="3.40.50.150">
    <property type="entry name" value="Vaccinia Virus protein VP39"/>
    <property type="match status" value="1"/>
</dbReference>
<dbReference type="AlphaFoldDB" id="A0AAD9MLW6"/>
<name>A0AAD9MLW6_PROWI</name>
<keyword evidence="4" id="KW-0963">Cytoplasm</keyword>
<evidence type="ECO:0000256" key="4">
    <source>
        <dbReference type="ARBA" id="ARBA00022490"/>
    </source>
</evidence>
<sequence length="203" mass="21697">MKAGGFKVWEGAMDLTQYLLLHEPELQQQLAPPKSDAVPFAGVNVLELGCGHGLPGLFMLSREVLTELTGPNVLANWDAWLLRGSVAPHAKTAPVRLFSGDWGSLADLLRDGGRQGSYDLILTAETIYNLESVPSLLNCIKTALRTGGIALVAAKVYYFGVGGSTQAFRKAVAADGDLKMTQTLAVEGGQASIQREIMVVTRV</sequence>
<protein>
    <recommendedName>
        <fullName evidence="3">protein-histidine N-methyltransferase</fullName>
        <ecNumber evidence="3">2.1.1.85</ecNumber>
    </recommendedName>
</protein>
<evidence type="ECO:0000256" key="5">
    <source>
        <dbReference type="ARBA" id="ARBA00022603"/>
    </source>
</evidence>
<evidence type="ECO:0000313" key="11">
    <source>
        <dbReference type="Proteomes" id="UP001255856"/>
    </source>
</evidence>
<keyword evidence="8" id="KW-0539">Nucleus</keyword>
<evidence type="ECO:0000256" key="7">
    <source>
        <dbReference type="ARBA" id="ARBA00022691"/>
    </source>
</evidence>
<dbReference type="PANTHER" id="PTHR14614">
    <property type="entry name" value="HEPATOCELLULAR CARCINOMA-ASSOCIATED ANTIGEN"/>
    <property type="match status" value="1"/>
</dbReference>
<keyword evidence="11" id="KW-1185">Reference proteome</keyword>
<dbReference type="GO" id="GO:0018064">
    <property type="term" value="F:protein-L-histidine N-tele-methyltransferase activity"/>
    <property type="evidence" value="ECO:0007669"/>
    <property type="project" value="UniProtKB-EC"/>
</dbReference>
<evidence type="ECO:0000256" key="8">
    <source>
        <dbReference type="ARBA" id="ARBA00023242"/>
    </source>
</evidence>
<dbReference type="CDD" id="cd02440">
    <property type="entry name" value="AdoMet_MTases"/>
    <property type="match status" value="1"/>
</dbReference>
<reference evidence="10" key="1">
    <citation type="submission" date="2021-01" db="EMBL/GenBank/DDBJ databases">
        <authorList>
            <person name="Eckstrom K.M.E."/>
        </authorList>
    </citation>
    <scope>NUCLEOTIDE SEQUENCE</scope>
    <source>
        <strain evidence="10">UVCC 0001</strain>
    </source>
</reference>
<comment type="similarity">
    <text evidence="9">Belongs to the methyltransferase superfamily. METTL18 family.</text>
</comment>
<comment type="subcellular location">
    <subcellularLocation>
        <location evidence="2">Cytoplasm</location>
    </subcellularLocation>
    <subcellularLocation>
        <location evidence="1">Nucleus</location>
    </subcellularLocation>
</comment>
<dbReference type="EC" id="2.1.1.85" evidence="3"/>
<dbReference type="InterPro" id="IPR019410">
    <property type="entry name" value="Methyltransf_16"/>
</dbReference>
<dbReference type="SUPFAM" id="SSF53335">
    <property type="entry name" value="S-adenosyl-L-methionine-dependent methyltransferases"/>
    <property type="match status" value="1"/>
</dbReference>
<keyword evidence="6" id="KW-0808">Transferase</keyword>
<dbReference type="GO" id="GO:0005737">
    <property type="term" value="C:cytoplasm"/>
    <property type="evidence" value="ECO:0007669"/>
    <property type="project" value="UniProtKB-SubCell"/>
</dbReference>
<dbReference type="GO" id="GO:0032259">
    <property type="term" value="P:methylation"/>
    <property type="evidence" value="ECO:0007669"/>
    <property type="project" value="UniProtKB-KW"/>
</dbReference>
<gene>
    <name evidence="10" type="ORF">QBZ16_003638</name>
</gene>
<evidence type="ECO:0000313" key="10">
    <source>
        <dbReference type="EMBL" id="KAK2078798.1"/>
    </source>
</evidence>
<evidence type="ECO:0000256" key="3">
    <source>
        <dbReference type="ARBA" id="ARBA00012533"/>
    </source>
</evidence>
<proteinExistence type="inferred from homology"/>
<accession>A0AAD9MLW6</accession>
<keyword evidence="5" id="KW-0489">Methyltransferase</keyword>
<dbReference type="Pfam" id="PF10294">
    <property type="entry name" value="Methyltransf_16"/>
    <property type="match status" value="1"/>
</dbReference>
<evidence type="ECO:0000256" key="6">
    <source>
        <dbReference type="ARBA" id="ARBA00022679"/>
    </source>
</evidence>
<evidence type="ECO:0000256" key="2">
    <source>
        <dbReference type="ARBA" id="ARBA00004496"/>
    </source>
</evidence>
<dbReference type="GO" id="GO:0005634">
    <property type="term" value="C:nucleus"/>
    <property type="evidence" value="ECO:0007669"/>
    <property type="project" value="UniProtKB-SubCell"/>
</dbReference>
<dbReference type="PANTHER" id="PTHR14614:SF39">
    <property type="entry name" value="HISTIDINE PROTEIN METHYLTRANSFERASE 1 HOMOLOG"/>
    <property type="match status" value="1"/>
</dbReference>
<organism evidence="10 11">
    <name type="scientific">Prototheca wickerhamii</name>
    <dbReference type="NCBI Taxonomy" id="3111"/>
    <lineage>
        <taxon>Eukaryota</taxon>
        <taxon>Viridiplantae</taxon>
        <taxon>Chlorophyta</taxon>
        <taxon>core chlorophytes</taxon>
        <taxon>Trebouxiophyceae</taxon>
        <taxon>Chlorellales</taxon>
        <taxon>Chlorellaceae</taxon>
        <taxon>Prototheca</taxon>
    </lineage>
</organism>
<dbReference type="EMBL" id="JASFZW010000004">
    <property type="protein sequence ID" value="KAK2078798.1"/>
    <property type="molecule type" value="Genomic_DNA"/>
</dbReference>
<keyword evidence="7" id="KW-0949">S-adenosyl-L-methionine</keyword>